<evidence type="ECO:0000313" key="2">
    <source>
        <dbReference type="Proteomes" id="UP000183915"/>
    </source>
</evidence>
<dbReference type="SUPFAM" id="SSF56112">
    <property type="entry name" value="Protein kinase-like (PK-like)"/>
    <property type="match status" value="1"/>
</dbReference>
<protein>
    <submittedName>
        <fullName evidence="1">Lipopolysaccharide kinase (Kdo/WaaP) family protein</fullName>
    </submittedName>
</protein>
<evidence type="ECO:0000313" key="1">
    <source>
        <dbReference type="EMBL" id="SED61230.1"/>
    </source>
</evidence>
<keyword evidence="2" id="KW-1185">Reference proteome</keyword>
<dbReference type="InterPro" id="IPR011009">
    <property type="entry name" value="Kinase-like_dom_sf"/>
</dbReference>
<dbReference type="EMBL" id="FNTT01000002">
    <property type="protein sequence ID" value="SED61230.1"/>
    <property type="molecule type" value="Genomic_DNA"/>
</dbReference>
<dbReference type="Proteomes" id="UP000183915">
    <property type="component" value="Unassembled WGS sequence"/>
</dbReference>
<accession>A0ABY0YIN7</accession>
<proteinExistence type="predicted"/>
<organism evidence="1 2">
    <name type="scientific">Pseudomonas kilonensis</name>
    <dbReference type="NCBI Taxonomy" id="132476"/>
    <lineage>
        <taxon>Bacteria</taxon>
        <taxon>Pseudomonadati</taxon>
        <taxon>Pseudomonadota</taxon>
        <taxon>Gammaproteobacteria</taxon>
        <taxon>Pseudomonadales</taxon>
        <taxon>Pseudomonadaceae</taxon>
        <taxon>Pseudomonas</taxon>
    </lineage>
</organism>
<name>A0ABY0YIN7_9PSED</name>
<gene>
    <name evidence="1" type="ORF">SAMN04490188_0908</name>
</gene>
<keyword evidence="1" id="KW-0808">Transferase</keyword>
<dbReference type="GO" id="GO:0016301">
    <property type="term" value="F:kinase activity"/>
    <property type="evidence" value="ECO:0007669"/>
    <property type="project" value="UniProtKB-KW"/>
</dbReference>
<sequence length="280" mass="32795">MPYLAMLQQNYPFTFRFLNTDLHFRQKPCHHIEHSLRQLITNRRKCAETRTTAIIPGSEQSLFAKVQRLDSFKSKVRITLGTPQRNGRFDWPLEELQNMLHAEERGIETSALLGFGYTRSGLGLAQDYFLITQLLEDHIDGKKWLAEHPGQIETFIRKAFQLLDSLTSRNISHMDFWVGNLMQPTDGKGPLKAIDFENCFSRSTPYLSETLGFQLGFLYHREIYKLITEARYDSLVREFLRQKPTVSMDNFNEVYQVSKHSHLGRKERREFFLQGRLMLG</sequence>
<reference evidence="1 2" key="1">
    <citation type="submission" date="2016-10" db="EMBL/GenBank/DDBJ databases">
        <authorList>
            <person name="Varghese N."/>
            <person name="Submissions S."/>
        </authorList>
    </citation>
    <scope>NUCLEOTIDE SEQUENCE [LARGE SCALE GENOMIC DNA]</scope>
    <source>
        <strain evidence="1 2">BS3780</strain>
    </source>
</reference>
<comment type="caution">
    <text evidence="1">The sequence shown here is derived from an EMBL/GenBank/DDBJ whole genome shotgun (WGS) entry which is preliminary data.</text>
</comment>
<keyword evidence="1" id="KW-0418">Kinase</keyword>